<dbReference type="NCBIfam" id="TIGR03696">
    <property type="entry name" value="Rhs_assc_core"/>
    <property type="match status" value="1"/>
</dbReference>
<evidence type="ECO:0000259" key="3">
    <source>
        <dbReference type="Pfam" id="PF25023"/>
    </source>
</evidence>
<dbReference type="InterPro" id="IPR031325">
    <property type="entry name" value="RHS_repeat"/>
</dbReference>
<feature type="domain" description="Teneurin-like YD-shell" evidence="3">
    <location>
        <begin position="1380"/>
        <end position="1616"/>
    </location>
</feature>
<evidence type="ECO:0000313" key="5">
    <source>
        <dbReference type="Proteomes" id="UP000317180"/>
    </source>
</evidence>
<keyword evidence="5" id="KW-1185">Reference proteome</keyword>
<dbReference type="RefSeq" id="WP_005827004.1">
    <property type="nucleotide sequence ID" value="NZ_BJOD01000052.1"/>
</dbReference>
<keyword evidence="1" id="KW-0677">Repeat</keyword>
<dbReference type="InterPro" id="IPR022385">
    <property type="entry name" value="Rhs_assc_core"/>
</dbReference>
<dbReference type="PANTHER" id="PTHR32305">
    <property type="match status" value="1"/>
</dbReference>
<dbReference type="EMBL" id="BJOD01000052">
    <property type="protein sequence ID" value="GED27877.1"/>
    <property type="molecule type" value="Genomic_DNA"/>
</dbReference>
<dbReference type="Pfam" id="PF05593">
    <property type="entry name" value="RHS_repeat"/>
    <property type="match status" value="1"/>
</dbReference>
<dbReference type="PANTHER" id="PTHR32305:SF15">
    <property type="entry name" value="PROTEIN RHSA-RELATED"/>
    <property type="match status" value="1"/>
</dbReference>
<dbReference type="Gene3D" id="2.180.10.10">
    <property type="entry name" value="RHS repeat-associated core"/>
    <property type="match status" value="3"/>
</dbReference>
<evidence type="ECO:0000256" key="2">
    <source>
        <dbReference type="SAM" id="SignalP"/>
    </source>
</evidence>
<dbReference type="InterPro" id="IPR050708">
    <property type="entry name" value="T6SS_VgrG/RHS"/>
</dbReference>
<evidence type="ECO:0000313" key="4">
    <source>
        <dbReference type="EMBL" id="GED27877.1"/>
    </source>
</evidence>
<reference evidence="4 5" key="1">
    <citation type="submission" date="2019-06" db="EMBL/GenBank/DDBJ databases">
        <title>Whole genome shotgun sequence of Brevibacillus agri NBRC 15538.</title>
        <authorList>
            <person name="Hosoyama A."/>
            <person name="Uohara A."/>
            <person name="Ohji S."/>
            <person name="Ichikawa N."/>
        </authorList>
    </citation>
    <scope>NUCLEOTIDE SEQUENCE [LARGE SCALE GENOMIC DNA]</scope>
    <source>
        <strain evidence="4 5">NBRC 15538</strain>
    </source>
</reference>
<comment type="caution">
    <text evidence="4">The sequence shown here is derived from an EMBL/GenBank/DDBJ whole genome shotgun (WGS) entry which is preliminary data.</text>
</comment>
<dbReference type="Pfam" id="PF25023">
    <property type="entry name" value="TEN_YD-shell"/>
    <property type="match status" value="1"/>
</dbReference>
<dbReference type="NCBIfam" id="TIGR01643">
    <property type="entry name" value="YD_repeat_2x"/>
    <property type="match status" value="3"/>
</dbReference>
<dbReference type="InterPro" id="IPR006530">
    <property type="entry name" value="YD"/>
</dbReference>
<keyword evidence="2" id="KW-0732">Signal</keyword>
<protein>
    <recommendedName>
        <fullName evidence="3">Teneurin-like YD-shell domain-containing protein</fullName>
    </recommendedName>
</protein>
<dbReference type="GeneID" id="82813158"/>
<dbReference type="Proteomes" id="UP000317180">
    <property type="component" value="Unassembled WGS sequence"/>
</dbReference>
<gene>
    <name evidence="4" type="ORF">BAG01nite_39790</name>
</gene>
<feature type="chain" id="PRO_5047517418" description="Teneurin-like YD-shell domain-containing protein" evidence="2">
    <location>
        <begin position="28"/>
        <end position="1829"/>
    </location>
</feature>
<name>A0ABQ0SVH5_9BACL</name>
<organism evidence="4 5">
    <name type="scientific">Brevibacillus agri</name>
    <dbReference type="NCBI Taxonomy" id="51101"/>
    <lineage>
        <taxon>Bacteria</taxon>
        <taxon>Bacillati</taxon>
        <taxon>Bacillota</taxon>
        <taxon>Bacilli</taxon>
        <taxon>Bacillales</taxon>
        <taxon>Paenibacillaceae</taxon>
        <taxon>Brevibacillus</taxon>
    </lineage>
</organism>
<feature type="signal peptide" evidence="2">
    <location>
        <begin position="1"/>
        <end position="27"/>
    </location>
</feature>
<sequence length="1829" mass="206400">MRYNRWMKKMAAVVLSGTLLLPNMAFAEASLPAKPQASYASGESATTKKWLSAYQAAVQAEAGKKEQRPDEKPTYSKAEVMKRDWTPLPAESVWQLYQTGNRKLLQLAAYVYPQVDQLLSHNEQVDKYQWEGETFQQKMDGLSAAEKQQLEASVPQVVALYEKGKQAAAENQAATSSKAKATDSLTPTAAATASIPDAMFETEGLTYKYQRTNTDNPVDELYRAANVREVDVHLEGKHGMDLTIERRYSSLDAMTENIYLSSSGKNKTYPLQGDPNPLPTGWSYNFPRFQEVSKEDAKCGFRADGSRYTCGASGEGKRYIFTLEDGTILESSSIKGEWVNTPYQPNGGMHFYRKRYGEFGDNHIVTLSVDGMTYEFGEESYYRNEELYVTHLVKKTNVYGDTIRYRIPEDWDEPIEITDSVGRLVVLERNWDIDLKVYQDSSKTKLLKHLQYEKGVAVSDKDRVIEYSVTGGESKVIAEYTYLNPRTYGTTEFNLHPAYTFPAPDGVIAFDDGGLESTAYTSLDQSRKATVNYRLLKQVTYPVEGLSMTYTYSIYQPDAPGFLDRGVTRIYHDREALTYTSYLPVTAVNFRFAKTPHPDQPATEWYSYTKYYPHITKEIWKSPKSQSGRLAKQSLDRDGSIVVSRMVQAGLPSEDKTYRANEDRNFVLQSVKTYVGNGADDDTIQGALSVTEDGKTYQYAPASYTSYLYEDRATKPAYVYHFLGRPSSLTADADVYAFLLAPTSGRLDKVQARLGRYAHIIQYRYNEYGDVTKEVDPKGNVTLWQYLNLSGLRVPSSVKKTAADNPNHFHHETYTYGSNLLVATEKIVDSYPDGAGTKVVQVDRTYTYNDKKQLTSMTETSTGPDAKTVTQDISRYDALGLYPADIILDVEVAPGEKDILHHVFAYDGLGRLIARAYPDNTVVLYEYDLLGRRTKESVTSKQQTRTTTYAYDDDARKVTMTLPDGSKQVTQFTPYGEVEYKAQVGTDGSVRPLLYNTYSLDGNHLLSSAPYADNNRATTYVYNADGSVWQQKDPVGTTVYLTANAVRDETSYVPALTRLTLAPNGLQTVQYHDRHGQVEKEVRRTGDGTQSLTTKLVRNTFDQVIQKTETDQTGKSRTWTYRYTNDGKITDLRDPEQNHYQYEYDALGNLVTVKENQVLTTKNHYNALSWKLSEQDVPSGATESSAYNPNGTLNTFTDKAGNRHTYSYTPFGELASITTRNAAGTVTNLETKDYVPNTSLVQKETNSNGADTFPTASHYREITYSYDAFQRLQSQTVFGRTYRLGYTDRDDLMDSLTYPDGTKVDYRYDRAGRLTEVNSSLTGKIAYAYTVDNTGEQTQTTYPNGRVNKRKTDSFGQVETVAHEQNQAAIWQETNRYEFGNVVSIQRNGVTHQFAYDKIDRLTKEVVPGTTNQYSYDGRGNRSAFAGTLPTDSASFTYTFDERNRLRGVLNETTGETSTYTYFGDGLRATKTENGAQTKYVYLSGKVIEELDGTNQLKARNVWGNELLFRQDASSGKNGYYHYNSHGDVVTISDANGQELNRYDYDTWGNVLSKTEGMSNPFLYSGEMYDEQTGFYYLRARYYDPKVGRFISEDTYKGQVDNPLSLNRYTYVKNNPLRYIDPTGHWDQKIGANWVINEAKNRWALAQTVGEKRYWGNYANDIRAKMTKAGYSQSDIMQPSDAMIPDEQVMKMARESAPGLTFIADFSKAIWDYPGEAAAVKGAFFIGSLFNKGKGFSKLDEGLNFAAKAAQHMDEAGRFVPVQIQQAVIKYGKGLPDPRGSNATMYYDVMYRNGKQYNIEVLYDAKTNTVYHFQYTREAIGPLPAIPKQ</sequence>
<evidence type="ECO:0000256" key="1">
    <source>
        <dbReference type="ARBA" id="ARBA00022737"/>
    </source>
</evidence>
<proteinExistence type="predicted"/>
<accession>A0ABQ0SVH5</accession>
<dbReference type="InterPro" id="IPR056823">
    <property type="entry name" value="TEN-like_YD-shell"/>
</dbReference>